<organism evidence="1 2">
    <name type="scientific">Streptomyces xiamenensis</name>
    <dbReference type="NCBI Taxonomy" id="408015"/>
    <lineage>
        <taxon>Bacteria</taxon>
        <taxon>Bacillati</taxon>
        <taxon>Actinomycetota</taxon>
        <taxon>Actinomycetes</taxon>
        <taxon>Kitasatosporales</taxon>
        <taxon>Streptomycetaceae</taxon>
        <taxon>Streptomyces</taxon>
    </lineage>
</organism>
<dbReference type="HOGENOM" id="CLU_114128_0_0_11"/>
<dbReference type="Proteomes" id="UP000034034">
    <property type="component" value="Chromosome"/>
</dbReference>
<dbReference type="RefSeq" id="WP_030732948.1">
    <property type="nucleotide sequence ID" value="NZ_CP009922.3"/>
</dbReference>
<name>A0A0F7CP82_9ACTN</name>
<evidence type="ECO:0000313" key="2">
    <source>
        <dbReference type="Proteomes" id="UP000034034"/>
    </source>
</evidence>
<sequence length="202" mass="22182">MSAPLLLVTEVPVLTDAVDKAAETWSAHPTAPGSALFRSLDGEGLLVELTPLTGTDDIAEHADAHRAAADALAPLLAGDFRRQVVAFVEAPKDTDDPLPATPYLQLRHVEVKPPVYDGYRAWRERTIFEVVREHAEVEVFLAYHSLLSTEPGVLFVSGFSVEPDTYQAVFTSPAYQEIVRQAGDTYITDRGLYTRIYARVTA</sequence>
<gene>
    <name evidence="1" type="ORF">SXIM_28220</name>
</gene>
<accession>A0A0F7CP82</accession>
<dbReference type="STRING" id="408015.SXIM_28220"/>
<dbReference type="EMBL" id="CP009922">
    <property type="protein sequence ID" value="AKG44206.1"/>
    <property type="molecule type" value="Genomic_DNA"/>
</dbReference>
<protein>
    <recommendedName>
        <fullName evidence="3">DUF1330 domain-containing protein</fullName>
    </recommendedName>
</protein>
<evidence type="ECO:0000313" key="1">
    <source>
        <dbReference type="EMBL" id="AKG44206.1"/>
    </source>
</evidence>
<evidence type="ECO:0008006" key="3">
    <source>
        <dbReference type="Google" id="ProtNLM"/>
    </source>
</evidence>
<dbReference type="KEGG" id="sxi:SXIM_28220"/>
<reference evidence="1" key="1">
    <citation type="submission" date="2019-08" db="EMBL/GenBank/DDBJ databases">
        <title>Complete genome sequence of a mangrove-derived Streptomyces xiamenensis.</title>
        <authorList>
            <person name="Xu J."/>
        </authorList>
    </citation>
    <scope>NUCLEOTIDE SEQUENCE</scope>
    <source>
        <strain evidence="1">318</strain>
    </source>
</reference>
<dbReference type="AlphaFoldDB" id="A0A0F7CP82"/>
<keyword evidence="2" id="KW-1185">Reference proteome</keyword>
<proteinExistence type="predicted"/>
<dbReference type="PATRIC" id="fig|408015.6.peg.2859"/>